<comment type="caution">
    <text evidence="1">The sequence shown here is derived from an EMBL/GenBank/DDBJ whole genome shotgun (WGS) entry which is preliminary data.</text>
</comment>
<keyword evidence="2" id="KW-1185">Reference proteome</keyword>
<gene>
    <name evidence="1" type="ORF">RFM51_28065</name>
</gene>
<dbReference type="EMBL" id="JAVIIS010000063">
    <property type="protein sequence ID" value="MDX8443429.1"/>
    <property type="molecule type" value="Genomic_DNA"/>
</dbReference>
<sequence>MKKTYEKPVFVRKGKLSTVVAGVSLANGAV</sequence>
<organism evidence="1 2">
    <name type="scientific">Mesorhizobium australafricanum</name>
    <dbReference type="NCBI Taxonomy" id="3072311"/>
    <lineage>
        <taxon>Bacteria</taxon>
        <taxon>Pseudomonadati</taxon>
        <taxon>Pseudomonadota</taxon>
        <taxon>Alphaproteobacteria</taxon>
        <taxon>Hyphomicrobiales</taxon>
        <taxon>Phyllobacteriaceae</taxon>
        <taxon>Mesorhizobium</taxon>
    </lineage>
</organism>
<evidence type="ECO:0000313" key="2">
    <source>
        <dbReference type="Proteomes" id="UP001272097"/>
    </source>
</evidence>
<reference evidence="1 2" key="1">
    <citation type="submission" date="2023-08" db="EMBL/GenBank/DDBJ databases">
        <title>Implementing the SeqCode for naming new Mesorhizobium species isolated from Vachellia karroo root nodules.</title>
        <authorList>
            <person name="Van Lill M."/>
        </authorList>
    </citation>
    <scope>NUCLEOTIDE SEQUENCE [LARGE SCALE GENOMIC DNA]</scope>
    <source>
        <strain evidence="1 2">VK3E</strain>
    </source>
</reference>
<proteinExistence type="predicted"/>
<name>A0ABU4X535_9HYPH</name>
<accession>A0ABU4X535</accession>
<dbReference type="RefSeq" id="WP_320217416.1">
    <property type="nucleotide sequence ID" value="NZ_JAVIIS010000063.1"/>
</dbReference>
<evidence type="ECO:0000313" key="1">
    <source>
        <dbReference type="EMBL" id="MDX8443429.1"/>
    </source>
</evidence>
<protein>
    <submittedName>
        <fullName evidence="1">RiPP</fullName>
    </submittedName>
</protein>
<dbReference type="Proteomes" id="UP001272097">
    <property type="component" value="Unassembled WGS sequence"/>
</dbReference>